<dbReference type="PANTHER" id="PTHR10909">
    <property type="entry name" value="ELECTRON TRANSPORT OXIDOREDUCTASE"/>
    <property type="match status" value="1"/>
</dbReference>
<evidence type="ECO:0000313" key="5">
    <source>
        <dbReference type="EMBL" id="KAF5348093.1"/>
    </source>
</evidence>
<feature type="domain" description="Acyl-CoA oxidase C-terminal" evidence="4">
    <location>
        <begin position="433"/>
        <end position="602"/>
    </location>
</feature>
<dbReference type="GO" id="GO:0005777">
    <property type="term" value="C:peroxisome"/>
    <property type="evidence" value="ECO:0007669"/>
    <property type="project" value="InterPro"/>
</dbReference>
<dbReference type="InterPro" id="IPR002655">
    <property type="entry name" value="Acyl-CoA_oxidase_C"/>
</dbReference>
<evidence type="ECO:0000256" key="1">
    <source>
        <dbReference type="ARBA" id="ARBA00006288"/>
    </source>
</evidence>
<dbReference type="PANTHER" id="PTHR10909:SF250">
    <property type="entry name" value="PEROXISOMAL ACYL-COENZYME A OXIDASE 1"/>
    <property type="match status" value="1"/>
</dbReference>
<dbReference type="OrthoDB" id="2730162at2759"/>
<evidence type="ECO:0000256" key="2">
    <source>
        <dbReference type="ARBA" id="ARBA00023002"/>
    </source>
</evidence>
<dbReference type="InterPro" id="IPR012258">
    <property type="entry name" value="Acyl-CoA_oxidase"/>
</dbReference>
<name>A0A8H5CUZ8_9AGAR</name>
<evidence type="ECO:0000259" key="4">
    <source>
        <dbReference type="Pfam" id="PF01756"/>
    </source>
</evidence>
<dbReference type="AlphaFoldDB" id="A0A8H5CUZ8"/>
<reference evidence="5 6" key="1">
    <citation type="journal article" date="2020" name="ISME J.">
        <title>Uncovering the hidden diversity of litter-decomposition mechanisms in mushroom-forming fungi.</title>
        <authorList>
            <person name="Floudas D."/>
            <person name="Bentzer J."/>
            <person name="Ahren D."/>
            <person name="Johansson T."/>
            <person name="Persson P."/>
            <person name="Tunlid A."/>
        </authorList>
    </citation>
    <scope>NUCLEOTIDE SEQUENCE [LARGE SCALE GENOMIC DNA]</scope>
    <source>
        <strain evidence="5 6">CBS 406.79</strain>
    </source>
</reference>
<dbReference type="GO" id="GO:0003997">
    <property type="term" value="F:acyl-CoA oxidase activity"/>
    <property type="evidence" value="ECO:0007669"/>
    <property type="project" value="InterPro"/>
</dbReference>
<keyword evidence="2" id="KW-0560">Oxidoreductase</keyword>
<accession>A0A8H5CUZ8</accession>
<dbReference type="EMBL" id="JAACJN010000326">
    <property type="protein sequence ID" value="KAF5348093.1"/>
    <property type="molecule type" value="Genomic_DNA"/>
</dbReference>
<dbReference type="SUPFAM" id="SSF47203">
    <property type="entry name" value="Acyl-CoA dehydrogenase C-terminal domain-like"/>
    <property type="match status" value="1"/>
</dbReference>
<keyword evidence="6" id="KW-1185">Reference proteome</keyword>
<dbReference type="InterPro" id="IPR036250">
    <property type="entry name" value="AcylCo_DH-like_C"/>
</dbReference>
<dbReference type="GO" id="GO:0071949">
    <property type="term" value="F:FAD binding"/>
    <property type="evidence" value="ECO:0007669"/>
    <property type="project" value="InterPro"/>
</dbReference>
<proteinExistence type="inferred from homology"/>
<dbReference type="GO" id="GO:0033540">
    <property type="term" value="P:fatty acid beta-oxidation using acyl-CoA oxidase"/>
    <property type="evidence" value="ECO:0007669"/>
    <property type="project" value="TreeGrafter"/>
</dbReference>
<feature type="region of interest" description="Disordered" evidence="3">
    <location>
        <begin position="408"/>
        <end position="429"/>
    </location>
</feature>
<sequence length="614" mass="69727">MKTEEKNRKFKAICIAISQHGEHLAELENPFLYNNNISSSFILTQLQQRCGYLNPENSMNDLRAWIHERRKEIAPVVVCANQKAAKTKKTSEKEKYKLLERLNLNPDNAHTKAEIQAMWNAVPTIMVRELDDELVYPYPGYWIAETEAVFDLWFQKIYIDPQPDPRLPRHPILVLDPQKLAYDLPGYKSAIFVDENGLPVMFVLRNFCKDPETVLWANRVVLDNVEVRRSIRVNEFNSSKDSTNLSQNEDAGSLVMAGWSPGLRSARKFDWVRNLLDDNPDMEVEAVRTRELSSVFACFWNMIRSFGPKEVVDDIEAFMAESKIYPMDPAIHSGGKEGIYEINTNGKKTTFSRAHMAPPQGAVARNYARHVHFENQLHAWAAFWTTFRDYTFEGGHFYNARIHPHDTPTKVGASGSPDTSNNSQSPASLSWNDPETLILLLEWRAVLLVHEMAQTVEDPDATIYQHMSKGTTETFVARRVGEMISGLRANSELKKQDVVPTNYSRVRSLSDLLSFSLLRIQNPSRIGASRDPTRRLRMAIAKNCLALLPEAIGLTDALGFSDWELDSALGVYDGRVYQALWDRAQLEPLNAKEVTDAYEADVAERMTKDGGKVG</sequence>
<protein>
    <recommendedName>
        <fullName evidence="4">Acyl-CoA oxidase C-terminal domain-containing protein</fullName>
    </recommendedName>
</protein>
<evidence type="ECO:0000256" key="3">
    <source>
        <dbReference type="SAM" id="MobiDB-lite"/>
    </source>
</evidence>
<comment type="caution">
    <text evidence="5">The sequence shown here is derived from an EMBL/GenBank/DDBJ whole genome shotgun (WGS) entry which is preliminary data.</text>
</comment>
<comment type="similarity">
    <text evidence="1">Belongs to the acyl-CoA oxidase family.</text>
</comment>
<organism evidence="5 6">
    <name type="scientific">Collybiopsis confluens</name>
    <dbReference type="NCBI Taxonomy" id="2823264"/>
    <lineage>
        <taxon>Eukaryota</taxon>
        <taxon>Fungi</taxon>
        <taxon>Dikarya</taxon>
        <taxon>Basidiomycota</taxon>
        <taxon>Agaricomycotina</taxon>
        <taxon>Agaricomycetes</taxon>
        <taxon>Agaricomycetidae</taxon>
        <taxon>Agaricales</taxon>
        <taxon>Marasmiineae</taxon>
        <taxon>Omphalotaceae</taxon>
        <taxon>Collybiopsis</taxon>
    </lineage>
</organism>
<dbReference type="GO" id="GO:0055088">
    <property type="term" value="P:lipid homeostasis"/>
    <property type="evidence" value="ECO:0007669"/>
    <property type="project" value="TreeGrafter"/>
</dbReference>
<dbReference type="Proteomes" id="UP000518752">
    <property type="component" value="Unassembled WGS sequence"/>
</dbReference>
<gene>
    <name evidence="5" type="ORF">D9757_013745</name>
</gene>
<dbReference type="GO" id="GO:0005504">
    <property type="term" value="F:fatty acid binding"/>
    <property type="evidence" value="ECO:0007669"/>
    <property type="project" value="TreeGrafter"/>
</dbReference>
<dbReference type="Pfam" id="PF01756">
    <property type="entry name" value="ACOX"/>
    <property type="match status" value="1"/>
</dbReference>
<feature type="compositionally biased region" description="Polar residues" evidence="3">
    <location>
        <begin position="416"/>
        <end position="429"/>
    </location>
</feature>
<evidence type="ECO:0000313" key="6">
    <source>
        <dbReference type="Proteomes" id="UP000518752"/>
    </source>
</evidence>